<dbReference type="PROSITE" id="PS51462">
    <property type="entry name" value="NUDIX"/>
    <property type="match status" value="1"/>
</dbReference>
<dbReference type="Pfam" id="PF00293">
    <property type="entry name" value="NUDIX"/>
    <property type="match status" value="1"/>
</dbReference>
<dbReference type="GO" id="GO:0016799">
    <property type="term" value="F:hydrolase activity, hydrolyzing N-glycosyl compounds"/>
    <property type="evidence" value="ECO:0007669"/>
    <property type="project" value="TreeGrafter"/>
</dbReference>
<dbReference type="EMBL" id="LT629700">
    <property type="protein sequence ID" value="SDL98863.1"/>
    <property type="molecule type" value="Genomic_DNA"/>
</dbReference>
<dbReference type="PANTHER" id="PTHR31223">
    <property type="entry name" value="LOG FAMILY PROTEIN YJL055W"/>
    <property type="match status" value="1"/>
</dbReference>
<dbReference type="RefSeq" id="WP_092150698.1">
    <property type="nucleotide sequence ID" value="NZ_LT629700.1"/>
</dbReference>
<proteinExistence type="inferred from homology"/>
<feature type="domain" description="Nudix hydrolase" evidence="2">
    <location>
        <begin position="4"/>
        <end position="142"/>
    </location>
</feature>
<gene>
    <name evidence="3" type="ORF">SAMN04488535_1482</name>
</gene>
<evidence type="ECO:0000256" key="1">
    <source>
        <dbReference type="ARBA" id="ARBA00006763"/>
    </source>
</evidence>
<dbReference type="SUPFAM" id="SSF55811">
    <property type="entry name" value="Nudix"/>
    <property type="match status" value="1"/>
</dbReference>
<dbReference type="InterPro" id="IPR031100">
    <property type="entry name" value="LOG_fam"/>
</dbReference>
<evidence type="ECO:0000313" key="3">
    <source>
        <dbReference type="EMBL" id="SDL98863.1"/>
    </source>
</evidence>
<dbReference type="STRING" id="38302.SAMN04488535_1482"/>
<dbReference type="Pfam" id="PF03641">
    <property type="entry name" value="Lysine_decarbox"/>
    <property type="match status" value="1"/>
</dbReference>
<evidence type="ECO:0000259" key="2">
    <source>
        <dbReference type="PROSITE" id="PS51462"/>
    </source>
</evidence>
<dbReference type="CDD" id="cd04690">
    <property type="entry name" value="NUDIX_Hydrolase"/>
    <property type="match status" value="1"/>
</dbReference>
<dbReference type="AlphaFoldDB" id="A0A1G9PK02"/>
<dbReference type="GO" id="GO:0005829">
    <property type="term" value="C:cytosol"/>
    <property type="evidence" value="ECO:0007669"/>
    <property type="project" value="TreeGrafter"/>
</dbReference>
<dbReference type="InterPro" id="IPR015797">
    <property type="entry name" value="NUDIX_hydrolase-like_dom_sf"/>
</dbReference>
<dbReference type="OrthoDB" id="9801098at2"/>
<dbReference type="InterPro" id="IPR000086">
    <property type="entry name" value="NUDIX_hydrolase_dom"/>
</dbReference>
<accession>A0A1G9PK02</accession>
<evidence type="ECO:0000313" key="4">
    <source>
        <dbReference type="Proteomes" id="UP000199350"/>
    </source>
</evidence>
<dbReference type="Gene3D" id="3.90.79.10">
    <property type="entry name" value="Nucleoside Triphosphate Pyrophosphohydrolase"/>
    <property type="match status" value="1"/>
</dbReference>
<dbReference type="Proteomes" id="UP000199350">
    <property type="component" value="Chromosome I"/>
</dbReference>
<keyword evidence="4" id="KW-1185">Reference proteome</keyword>
<dbReference type="NCBIfam" id="TIGR00730">
    <property type="entry name" value="Rossman fold protein, TIGR00730 family"/>
    <property type="match status" value="1"/>
</dbReference>
<organism evidence="3 4">
    <name type="scientific">Corynebacterium mycetoides</name>
    <dbReference type="NCBI Taxonomy" id="38302"/>
    <lineage>
        <taxon>Bacteria</taxon>
        <taxon>Bacillati</taxon>
        <taxon>Actinomycetota</taxon>
        <taxon>Actinomycetes</taxon>
        <taxon>Mycobacteriales</taxon>
        <taxon>Corynebacteriaceae</taxon>
        <taxon>Corynebacterium</taxon>
    </lineage>
</organism>
<name>A0A1G9PK02_9CORY</name>
<dbReference type="SUPFAM" id="SSF102405">
    <property type="entry name" value="MCP/YpsA-like"/>
    <property type="match status" value="1"/>
</dbReference>
<dbReference type="GO" id="GO:0009691">
    <property type="term" value="P:cytokinin biosynthetic process"/>
    <property type="evidence" value="ECO:0007669"/>
    <property type="project" value="InterPro"/>
</dbReference>
<comment type="similarity">
    <text evidence="1">Belongs to the LOG family.</text>
</comment>
<protein>
    <recommendedName>
        <fullName evidence="2">Nudix hydrolase domain-containing protein</fullName>
    </recommendedName>
</protein>
<reference evidence="4" key="1">
    <citation type="submission" date="2016-10" db="EMBL/GenBank/DDBJ databases">
        <authorList>
            <person name="Varghese N."/>
            <person name="Submissions S."/>
        </authorList>
    </citation>
    <scope>NUCLEOTIDE SEQUENCE [LARGE SCALE GENOMIC DNA]</scope>
    <source>
        <strain evidence="4">DSM 20632</strain>
    </source>
</reference>
<sequence length="328" mass="34570">MTIPQPIRVAALVLRDAAGRVLCVRKVGSGRFQLPGGKPERGETPLEAALRETREETSLDVCADEVGFLGEFAAPAANEPGFQVSAAVFAGTAVFAKALAAVPATASGEIEQLAWIDPHAPAGYELAPLLSAEVFPALRERELTAVAVFAGANPGTNPANLTLADELGAELASRGITLVYGGSRLGVMGRVATAVSAAGGQSIGVLTHRLAGHELQYEGLTRVEMVDTLAQRKARMGELSDAIIALPGGTGTLDELFDQWTAQQLGYHNTPIGLLGVDFWSPFVAMIDHMVSQGFIRPSDRASLVLSNDAGELIDALRTWIPPVPRWM</sequence>
<dbReference type="Gene3D" id="3.40.50.450">
    <property type="match status" value="1"/>
</dbReference>
<dbReference type="InterPro" id="IPR005269">
    <property type="entry name" value="LOG"/>
</dbReference>
<dbReference type="PANTHER" id="PTHR31223:SF70">
    <property type="entry name" value="LOG FAMILY PROTEIN YJL055W"/>
    <property type="match status" value="1"/>
</dbReference>